<feature type="transmembrane region" description="Helical" evidence="5">
    <location>
        <begin position="101"/>
        <end position="124"/>
    </location>
</feature>
<keyword evidence="4 5" id="KW-0472">Membrane</keyword>
<proteinExistence type="predicted"/>
<keyword evidence="2 5" id="KW-0812">Transmembrane</keyword>
<evidence type="ECO:0000313" key="8">
    <source>
        <dbReference type="Proteomes" id="UP000184295"/>
    </source>
</evidence>
<evidence type="ECO:0000256" key="2">
    <source>
        <dbReference type="ARBA" id="ARBA00022692"/>
    </source>
</evidence>
<evidence type="ECO:0000256" key="4">
    <source>
        <dbReference type="ARBA" id="ARBA00023136"/>
    </source>
</evidence>
<organism evidence="7 8">
    <name type="scientific">Ferrithrix thermotolerans DSM 19514</name>
    <dbReference type="NCBI Taxonomy" id="1121881"/>
    <lineage>
        <taxon>Bacteria</taxon>
        <taxon>Bacillati</taxon>
        <taxon>Actinomycetota</taxon>
        <taxon>Acidimicrobiia</taxon>
        <taxon>Acidimicrobiales</taxon>
        <taxon>Acidimicrobiaceae</taxon>
        <taxon>Ferrithrix</taxon>
    </lineage>
</organism>
<dbReference type="AlphaFoldDB" id="A0A1M4XI47"/>
<keyword evidence="8" id="KW-1185">Reference proteome</keyword>
<dbReference type="Pfam" id="PF06779">
    <property type="entry name" value="MFS_4"/>
    <property type="match status" value="1"/>
</dbReference>
<name>A0A1M4XI47_9ACTN</name>
<dbReference type="InterPro" id="IPR010645">
    <property type="entry name" value="MFS_4"/>
</dbReference>
<comment type="subcellular location">
    <subcellularLocation>
        <location evidence="1">Cell membrane</location>
        <topology evidence="1">Multi-pass membrane protein</topology>
    </subcellularLocation>
</comment>
<evidence type="ECO:0000259" key="6">
    <source>
        <dbReference type="PROSITE" id="PS50850"/>
    </source>
</evidence>
<dbReference type="SUPFAM" id="SSF103473">
    <property type="entry name" value="MFS general substrate transporter"/>
    <property type="match status" value="1"/>
</dbReference>
<dbReference type="InterPro" id="IPR036259">
    <property type="entry name" value="MFS_trans_sf"/>
</dbReference>
<feature type="domain" description="Major facilitator superfamily (MFS) profile" evidence="6">
    <location>
        <begin position="31"/>
        <end position="359"/>
    </location>
</feature>
<keyword evidence="3 5" id="KW-1133">Transmembrane helix</keyword>
<accession>A0A1M4XI47</accession>
<dbReference type="PANTHER" id="PTHR23537:SF1">
    <property type="entry name" value="SUGAR TRANSPORTER"/>
    <property type="match status" value="1"/>
</dbReference>
<evidence type="ECO:0000256" key="1">
    <source>
        <dbReference type="ARBA" id="ARBA00004651"/>
    </source>
</evidence>
<dbReference type="Gene3D" id="1.20.1250.20">
    <property type="entry name" value="MFS general substrate transporter like domains"/>
    <property type="match status" value="1"/>
</dbReference>
<dbReference type="InterPro" id="IPR020846">
    <property type="entry name" value="MFS_dom"/>
</dbReference>
<dbReference type="RefSeq" id="WP_072792059.1">
    <property type="nucleotide sequence ID" value="NZ_FQUL01000039.1"/>
</dbReference>
<feature type="transmembrane region" description="Helical" evidence="5">
    <location>
        <begin position="240"/>
        <end position="265"/>
    </location>
</feature>
<dbReference type="PROSITE" id="PS50850">
    <property type="entry name" value="MFS"/>
    <property type="match status" value="1"/>
</dbReference>
<evidence type="ECO:0000256" key="3">
    <source>
        <dbReference type="ARBA" id="ARBA00022989"/>
    </source>
</evidence>
<gene>
    <name evidence="7" type="ORF">SAMN02745225_02020</name>
</gene>
<dbReference type="PANTHER" id="PTHR23537">
    <property type="match status" value="1"/>
</dbReference>
<evidence type="ECO:0000313" key="7">
    <source>
        <dbReference type="EMBL" id="SHE92832.1"/>
    </source>
</evidence>
<feature type="transmembrane region" description="Helical" evidence="5">
    <location>
        <begin position="130"/>
        <end position="147"/>
    </location>
</feature>
<dbReference type="GO" id="GO:0022857">
    <property type="term" value="F:transmembrane transporter activity"/>
    <property type="evidence" value="ECO:0007669"/>
    <property type="project" value="InterPro"/>
</dbReference>
<feature type="transmembrane region" description="Helical" evidence="5">
    <location>
        <begin position="159"/>
        <end position="185"/>
    </location>
</feature>
<sequence length="359" mass="38358">MKGRSHEDYTAVYDRYVDILSRRPTSNLTVAILMAWAPATAIGFARFSYALLLPPMAQPLHLNYEEAGALNVTNAMGYLVGALSVHLVAKRYGHKRTVLMSMLMLVLLLLFVGGTNSYTLILFLRGLSGYFGALVFIAGGAVLAHYLSGKKASAKEASLALGLYFGGAGLGTAISGAVLPALLSFTGEGRWQYGWFALAVLSFMSLLLVQRGVSHISEHDLRDNDRESDIELPKARVSTLWAAILSYGIFGAGHISFMTFVVVLLKLERKTSLFISIFYVVLGGSSLLSAYIWSGPLSRLKGGFGLGATYIVVAAGSALPTFTRSNAGALPSALLFGLGLMASSTAFAKTAERNLPLLP</sequence>
<dbReference type="EMBL" id="FQUL01000039">
    <property type="protein sequence ID" value="SHE92832.1"/>
    <property type="molecule type" value="Genomic_DNA"/>
</dbReference>
<protein>
    <submittedName>
        <fullName evidence="7">Predicted arabinose efflux permease, MFS family</fullName>
    </submittedName>
</protein>
<feature type="transmembrane region" description="Helical" evidence="5">
    <location>
        <begin position="69"/>
        <end position="89"/>
    </location>
</feature>
<feature type="transmembrane region" description="Helical" evidence="5">
    <location>
        <begin position="304"/>
        <end position="323"/>
    </location>
</feature>
<feature type="transmembrane region" description="Helical" evidence="5">
    <location>
        <begin position="28"/>
        <end position="49"/>
    </location>
</feature>
<dbReference type="Proteomes" id="UP000184295">
    <property type="component" value="Unassembled WGS sequence"/>
</dbReference>
<dbReference type="GO" id="GO:0005886">
    <property type="term" value="C:plasma membrane"/>
    <property type="evidence" value="ECO:0007669"/>
    <property type="project" value="UniProtKB-SubCell"/>
</dbReference>
<dbReference type="STRING" id="1121881.SAMN02745225_02020"/>
<feature type="transmembrane region" description="Helical" evidence="5">
    <location>
        <begin position="271"/>
        <end position="292"/>
    </location>
</feature>
<feature type="transmembrane region" description="Helical" evidence="5">
    <location>
        <begin position="329"/>
        <end position="348"/>
    </location>
</feature>
<reference evidence="8" key="1">
    <citation type="submission" date="2016-11" db="EMBL/GenBank/DDBJ databases">
        <authorList>
            <person name="Varghese N."/>
            <person name="Submissions S."/>
        </authorList>
    </citation>
    <scope>NUCLEOTIDE SEQUENCE [LARGE SCALE GENOMIC DNA]</scope>
    <source>
        <strain evidence="8">DSM 19514</strain>
    </source>
</reference>
<evidence type="ECO:0000256" key="5">
    <source>
        <dbReference type="SAM" id="Phobius"/>
    </source>
</evidence>